<dbReference type="EMBL" id="LSRX01000072">
    <property type="protein sequence ID" value="OLQ10768.1"/>
    <property type="molecule type" value="Genomic_DNA"/>
</dbReference>
<dbReference type="AlphaFoldDB" id="A0A1Q9ETP3"/>
<accession>A0A1Q9ETP3</accession>
<sequence length="509" mass="56540">MGARKGQRDDAVAILLLVEDHEAHDVGSRGLDVKASSTLRLISCERTRLTSTMAARLRRRALLILEVFVVHGPVAKTRLKGFAGSRGRQPMSKAGWGYRESTEHFTTGQAMPTPMPAFAGLQTLCLHRRGQPKFCSGQQARGEDRVRTEAEKAQLAVVEDHMQEKAEDWNLSKEAIEAAAQLMLSDGQSLPTDLDERGIMLLFLYAKGISRQKASAERRAEFAALLTPDDNYHYEQSLQRLGRLVLEGERSDSVLDKCNSFTRFLDSVPAWQDNAASYVAFRDDPRISCGLLERVQLSGLCYMHAPIVLQAYLVAMHAGSQTGASKMLDLADYIRKHRTARELEDHIFRGVGGSSRAFLRQILANASGLAGFACTQMVDEVVGQAVINRIISNLKQFGPALVSGFVVTENFLEAKIHEHLGQDNSTEVGLHSMVLVGHRKESGQDRFLLQSWWSDKSFIEVDADYLAAQQASLVFVQAEQPDIPAQFSTNSARHVELEMTVKERLPMEM</sequence>
<dbReference type="OrthoDB" id="422642at2759"/>
<evidence type="ECO:0000313" key="1">
    <source>
        <dbReference type="EMBL" id="OLQ10768.1"/>
    </source>
</evidence>
<gene>
    <name evidence="1" type="ORF">AK812_SmicGene5504</name>
</gene>
<proteinExistence type="predicted"/>
<keyword evidence="2" id="KW-1185">Reference proteome</keyword>
<protein>
    <submittedName>
        <fullName evidence="1">Uncharacterized protein</fullName>
    </submittedName>
</protein>
<reference evidence="1 2" key="1">
    <citation type="submission" date="2016-02" db="EMBL/GenBank/DDBJ databases">
        <title>Genome analysis of coral dinoflagellate symbionts highlights evolutionary adaptations to a symbiotic lifestyle.</title>
        <authorList>
            <person name="Aranda M."/>
            <person name="Li Y."/>
            <person name="Liew Y.J."/>
            <person name="Baumgarten S."/>
            <person name="Simakov O."/>
            <person name="Wilson M."/>
            <person name="Piel J."/>
            <person name="Ashoor H."/>
            <person name="Bougouffa S."/>
            <person name="Bajic V.B."/>
            <person name="Ryu T."/>
            <person name="Ravasi T."/>
            <person name="Bayer T."/>
            <person name="Micklem G."/>
            <person name="Kim H."/>
            <person name="Bhak J."/>
            <person name="Lajeunesse T.C."/>
            <person name="Voolstra C.R."/>
        </authorList>
    </citation>
    <scope>NUCLEOTIDE SEQUENCE [LARGE SCALE GENOMIC DNA]</scope>
    <source>
        <strain evidence="1 2">CCMP2467</strain>
    </source>
</reference>
<organism evidence="1 2">
    <name type="scientific">Symbiodinium microadriaticum</name>
    <name type="common">Dinoflagellate</name>
    <name type="synonym">Zooxanthella microadriatica</name>
    <dbReference type="NCBI Taxonomy" id="2951"/>
    <lineage>
        <taxon>Eukaryota</taxon>
        <taxon>Sar</taxon>
        <taxon>Alveolata</taxon>
        <taxon>Dinophyceae</taxon>
        <taxon>Suessiales</taxon>
        <taxon>Symbiodiniaceae</taxon>
        <taxon>Symbiodinium</taxon>
    </lineage>
</organism>
<name>A0A1Q9ETP3_SYMMI</name>
<comment type="caution">
    <text evidence="1">The sequence shown here is derived from an EMBL/GenBank/DDBJ whole genome shotgun (WGS) entry which is preliminary data.</text>
</comment>
<evidence type="ECO:0000313" key="2">
    <source>
        <dbReference type="Proteomes" id="UP000186817"/>
    </source>
</evidence>
<dbReference type="Proteomes" id="UP000186817">
    <property type="component" value="Unassembled WGS sequence"/>
</dbReference>